<dbReference type="RefSeq" id="WP_149391532.1">
    <property type="nucleotide sequence ID" value="NZ_SMRS01000008.1"/>
</dbReference>
<organism evidence="2 3">
    <name type="scientific">Nitrincola tapanii</name>
    <dbReference type="NCBI Taxonomy" id="1708751"/>
    <lineage>
        <taxon>Bacteria</taxon>
        <taxon>Pseudomonadati</taxon>
        <taxon>Pseudomonadota</taxon>
        <taxon>Gammaproteobacteria</taxon>
        <taxon>Oceanospirillales</taxon>
        <taxon>Oceanospirillaceae</taxon>
        <taxon>Nitrincola</taxon>
    </lineage>
</organism>
<dbReference type="Proteomes" id="UP000325302">
    <property type="component" value="Unassembled WGS sequence"/>
</dbReference>
<dbReference type="AlphaFoldDB" id="A0A5A9W0X9"/>
<reference evidence="2 3" key="1">
    <citation type="submission" date="2019-03" db="EMBL/GenBank/DDBJ databases">
        <title>Nitrincola sp. nov. isolated from an Indian soda lake.</title>
        <authorList>
            <person name="Joshi A."/>
            <person name="Thite S.V."/>
            <person name="Joseph N."/>
            <person name="Dhotre D."/>
            <person name="Moorthy M."/>
            <person name="Shouche Y.S."/>
        </authorList>
    </citation>
    <scope>NUCLEOTIDE SEQUENCE [LARGE SCALE GENOMIC DNA]</scope>
    <source>
        <strain evidence="2 3">MEB193</strain>
    </source>
</reference>
<proteinExistence type="predicted"/>
<accession>A0A5A9W0X9</accession>
<name>A0A5A9W0X9_9GAMM</name>
<evidence type="ECO:0000313" key="2">
    <source>
        <dbReference type="EMBL" id="KAA0873879.1"/>
    </source>
</evidence>
<feature type="region of interest" description="Disordered" evidence="1">
    <location>
        <begin position="25"/>
        <end position="56"/>
    </location>
</feature>
<gene>
    <name evidence="2" type="ORF">E1H14_11015</name>
</gene>
<evidence type="ECO:0000256" key="1">
    <source>
        <dbReference type="SAM" id="MobiDB-lite"/>
    </source>
</evidence>
<protein>
    <submittedName>
        <fullName evidence="2">Uncharacterized protein</fullName>
    </submittedName>
</protein>
<sequence>MNINGVAVQTSGLLNVNRGLDNTQRVAGDLQGSGKPDTPEVQAGQPLSASVQETAAAQQVAAPTTQVVNQADEVMGSLIDTRV</sequence>
<dbReference type="EMBL" id="SMRS01000008">
    <property type="protein sequence ID" value="KAA0873879.1"/>
    <property type="molecule type" value="Genomic_DNA"/>
</dbReference>
<comment type="caution">
    <text evidence="2">The sequence shown here is derived from an EMBL/GenBank/DDBJ whole genome shotgun (WGS) entry which is preliminary data.</text>
</comment>
<keyword evidence="3" id="KW-1185">Reference proteome</keyword>
<dbReference type="OrthoDB" id="6089782at2"/>
<evidence type="ECO:0000313" key="3">
    <source>
        <dbReference type="Proteomes" id="UP000325302"/>
    </source>
</evidence>